<keyword evidence="3" id="KW-1185">Reference proteome</keyword>
<dbReference type="Proteomes" id="UP000236755">
    <property type="component" value="Unassembled WGS sequence"/>
</dbReference>
<dbReference type="EMBL" id="FNQT01000001">
    <property type="protein sequence ID" value="SDZ84019.1"/>
    <property type="molecule type" value="Genomic_DNA"/>
</dbReference>
<dbReference type="RefSeq" id="WP_092631474.1">
    <property type="nucleotide sequence ID" value="NZ_FNQT01000001.1"/>
</dbReference>
<name>A0A1H3WA71_9EURY</name>
<dbReference type="Pfam" id="PF26244">
    <property type="entry name" value="DUF8057"/>
    <property type="match status" value="1"/>
</dbReference>
<dbReference type="STRING" id="555874.SAMN04488065_0696"/>
<proteinExistence type="predicted"/>
<gene>
    <name evidence="2" type="ORF">SAMN04488065_0696</name>
</gene>
<reference evidence="2 3" key="1">
    <citation type="submission" date="2016-10" db="EMBL/GenBank/DDBJ databases">
        <authorList>
            <person name="de Groot N.N."/>
        </authorList>
    </citation>
    <scope>NUCLEOTIDE SEQUENCE [LARGE SCALE GENOMIC DNA]</scope>
    <source>
        <strain evidence="2 3">CGMCC 1.8712</strain>
    </source>
</reference>
<feature type="region of interest" description="Disordered" evidence="1">
    <location>
        <begin position="83"/>
        <end position="132"/>
    </location>
</feature>
<organism evidence="2 3">
    <name type="scientific">Haloplanus vescus</name>
    <dbReference type="NCBI Taxonomy" id="555874"/>
    <lineage>
        <taxon>Archaea</taxon>
        <taxon>Methanobacteriati</taxon>
        <taxon>Methanobacteriota</taxon>
        <taxon>Stenosarchaea group</taxon>
        <taxon>Halobacteria</taxon>
        <taxon>Halobacteriales</taxon>
        <taxon>Haloferacaceae</taxon>
        <taxon>Haloplanus</taxon>
    </lineage>
</organism>
<dbReference type="OrthoDB" id="252552at2157"/>
<evidence type="ECO:0000313" key="3">
    <source>
        <dbReference type="Proteomes" id="UP000236755"/>
    </source>
</evidence>
<evidence type="ECO:0000313" key="2">
    <source>
        <dbReference type="EMBL" id="SDZ84019.1"/>
    </source>
</evidence>
<sequence length="132" mass="14614">MYDTEFGTDWENLGKEAALERAFALGVARALGKPNQEEYDRVVADADTSYERSLIELSYDEGRRKASGRSGDGTAVWEELVVEPTGASEADTAADAPKSRTSRPDMMSRPEPTAVPDDGMDRLQLPEFLRQR</sequence>
<protein>
    <submittedName>
        <fullName evidence="2">Uncharacterized protein</fullName>
    </submittedName>
</protein>
<evidence type="ECO:0000256" key="1">
    <source>
        <dbReference type="SAM" id="MobiDB-lite"/>
    </source>
</evidence>
<dbReference type="AlphaFoldDB" id="A0A1H3WA71"/>
<dbReference type="InterPro" id="IPR058370">
    <property type="entry name" value="DUF8057"/>
</dbReference>
<accession>A0A1H3WA71</accession>